<evidence type="ECO:0000313" key="2">
    <source>
        <dbReference type="Proteomes" id="UP000276133"/>
    </source>
</evidence>
<organism evidence="1 2">
    <name type="scientific">Brachionus plicatilis</name>
    <name type="common">Marine rotifer</name>
    <name type="synonym">Brachionus muelleri</name>
    <dbReference type="NCBI Taxonomy" id="10195"/>
    <lineage>
        <taxon>Eukaryota</taxon>
        <taxon>Metazoa</taxon>
        <taxon>Spiralia</taxon>
        <taxon>Gnathifera</taxon>
        <taxon>Rotifera</taxon>
        <taxon>Eurotatoria</taxon>
        <taxon>Monogononta</taxon>
        <taxon>Pseudotrocha</taxon>
        <taxon>Ploima</taxon>
        <taxon>Brachionidae</taxon>
        <taxon>Brachionus</taxon>
    </lineage>
</organism>
<proteinExistence type="predicted"/>
<name>A0A3M7S7U6_BRAPC</name>
<reference evidence="1 2" key="1">
    <citation type="journal article" date="2018" name="Sci. Rep.">
        <title>Genomic signatures of local adaptation to the degree of environmental predictability in rotifers.</title>
        <authorList>
            <person name="Franch-Gras L."/>
            <person name="Hahn C."/>
            <person name="Garcia-Roger E.M."/>
            <person name="Carmona M.J."/>
            <person name="Serra M."/>
            <person name="Gomez A."/>
        </authorList>
    </citation>
    <scope>NUCLEOTIDE SEQUENCE [LARGE SCALE GENOMIC DNA]</scope>
    <source>
        <strain evidence="1">HYR1</strain>
    </source>
</reference>
<gene>
    <name evidence="1" type="ORF">BpHYR1_001806</name>
</gene>
<accession>A0A3M7S7U6</accession>
<sequence>MVMPKSLTNVSSRRPSCRFDHGRRLHVGQLFDASLTGHNVAHFQWQVRVLLLLTHLQTRQMSVLQTNAVLFAKVLCHSALDCLAGLELKWKCLSVSGPSCYIAHAILATHGATMCYLNFETFYFFGEFDALCIVQWLVVLLQI</sequence>
<keyword evidence="2" id="KW-1185">Reference proteome</keyword>
<comment type="caution">
    <text evidence="1">The sequence shown here is derived from an EMBL/GenBank/DDBJ whole genome shotgun (WGS) entry which is preliminary data.</text>
</comment>
<dbReference type="Proteomes" id="UP000276133">
    <property type="component" value="Unassembled WGS sequence"/>
</dbReference>
<dbReference type="EMBL" id="REGN01001881">
    <property type="protein sequence ID" value="RNA31904.1"/>
    <property type="molecule type" value="Genomic_DNA"/>
</dbReference>
<evidence type="ECO:0000313" key="1">
    <source>
        <dbReference type="EMBL" id="RNA31904.1"/>
    </source>
</evidence>
<dbReference type="AlphaFoldDB" id="A0A3M7S7U6"/>
<protein>
    <submittedName>
        <fullName evidence="1">Uncharacterized protein</fullName>
    </submittedName>
</protein>